<keyword evidence="1" id="KW-1133">Transmembrane helix</keyword>
<keyword evidence="1" id="KW-0472">Membrane</keyword>
<organism evidence="2 3">
    <name type="scientific">Oryzias melastigma</name>
    <name type="common">Marine medaka</name>
    <dbReference type="NCBI Taxonomy" id="30732"/>
    <lineage>
        <taxon>Eukaryota</taxon>
        <taxon>Metazoa</taxon>
        <taxon>Chordata</taxon>
        <taxon>Craniata</taxon>
        <taxon>Vertebrata</taxon>
        <taxon>Euteleostomi</taxon>
        <taxon>Actinopterygii</taxon>
        <taxon>Neopterygii</taxon>
        <taxon>Teleostei</taxon>
        <taxon>Neoteleostei</taxon>
        <taxon>Acanthomorphata</taxon>
        <taxon>Ovalentaria</taxon>
        <taxon>Atherinomorphae</taxon>
        <taxon>Beloniformes</taxon>
        <taxon>Adrianichthyidae</taxon>
        <taxon>Oryziinae</taxon>
        <taxon>Oryzias</taxon>
    </lineage>
</organism>
<dbReference type="AlphaFoldDB" id="A0A834FRI0"/>
<dbReference type="Proteomes" id="UP000646548">
    <property type="component" value="Unassembled WGS sequence"/>
</dbReference>
<accession>A0A834FRI0</accession>
<evidence type="ECO:0000313" key="2">
    <source>
        <dbReference type="EMBL" id="KAF6739218.1"/>
    </source>
</evidence>
<protein>
    <submittedName>
        <fullName evidence="2">Uncharacterized protein</fullName>
    </submittedName>
</protein>
<name>A0A834FRI0_ORYME</name>
<proteinExistence type="predicted"/>
<evidence type="ECO:0000256" key="1">
    <source>
        <dbReference type="SAM" id="Phobius"/>
    </source>
</evidence>
<evidence type="ECO:0000313" key="3">
    <source>
        <dbReference type="Proteomes" id="UP000646548"/>
    </source>
</evidence>
<reference evidence="2" key="1">
    <citation type="journal article" name="BMC Genomics">
        <title>Long-read sequencing and de novo genome assembly of marine medaka (Oryzias melastigma).</title>
        <authorList>
            <person name="Liang P."/>
            <person name="Saqib H.S.A."/>
            <person name="Ni X."/>
            <person name="Shen Y."/>
        </authorList>
    </citation>
    <scope>NUCLEOTIDE SEQUENCE</scope>
    <source>
        <strain evidence="2">Bigg-433</strain>
    </source>
</reference>
<dbReference type="EMBL" id="WKFB01000014">
    <property type="protein sequence ID" value="KAF6739218.1"/>
    <property type="molecule type" value="Genomic_DNA"/>
</dbReference>
<gene>
    <name evidence="2" type="ORF">FQA47_025289</name>
</gene>
<comment type="caution">
    <text evidence="2">The sequence shown here is derived from an EMBL/GenBank/DDBJ whole genome shotgun (WGS) entry which is preliminary data.</text>
</comment>
<keyword evidence="1" id="KW-0812">Transmembrane</keyword>
<sequence length="156" mass="17451">MGLRVRVLGARVAMAFAGNGLWIALVFLLDLLGTTASNMEPIYWNSRNESQVAAERLPVPARCGKRTVAPLTFRPLRFEAQPVHLQRRSSLRGVDQTWQIGNMCRIQPLIIARNRCSLRRVGDGGVEGTHVYGEAVFAFHRAPLKESRARVEEDTL</sequence>
<feature type="transmembrane region" description="Helical" evidence="1">
    <location>
        <begin position="12"/>
        <end position="32"/>
    </location>
</feature>